<feature type="chain" id="PRO_5019290890" evidence="2">
    <location>
        <begin position="23"/>
        <end position="119"/>
    </location>
</feature>
<feature type="signal peptide" evidence="2">
    <location>
        <begin position="1"/>
        <end position="22"/>
    </location>
</feature>
<dbReference type="InterPro" id="IPR036700">
    <property type="entry name" value="BOBF_sf"/>
</dbReference>
<dbReference type="OrthoDB" id="598245at2"/>
<evidence type="ECO:0000256" key="2">
    <source>
        <dbReference type="SAM" id="SignalP"/>
    </source>
</evidence>
<evidence type="ECO:0000256" key="1">
    <source>
        <dbReference type="ARBA" id="ARBA00022729"/>
    </source>
</evidence>
<reference evidence="3 4" key="2">
    <citation type="submission" date="2019-01" db="EMBL/GenBank/DDBJ databases">
        <title>Motilimonas pumilus sp. nov., isolated from the gut of sea cucumber (Apostichopus japonicus).</title>
        <authorList>
            <person name="Wang F.-Q."/>
            <person name="Ren L.-H."/>
            <person name="Lin Y.-W."/>
            <person name="Sun G.-H."/>
            <person name="Du Z.-J."/>
            <person name="Zhao J.-X."/>
            <person name="Liu X.-J."/>
            <person name="Liu L.-J."/>
        </authorList>
    </citation>
    <scope>NUCLEOTIDE SEQUENCE [LARGE SCALE GENOMIC DNA]</scope>
    <source>
        <strain evidence="3 4">PLHSC7-2</strain>
    </source>
</reference>
<gene>
    <name evidence="3" type="ORF">D1Z90_00245</name>
</gene>
<dbReference type="NCBIfam" id="NF033674">
    <property type="entry name" value="stress_OB_fold"/>
    <property type="match status" value="1"/>
</dbReference>
<reference evidence="3 4" key="1">
    <citation type="submission" date="2018-09" db="EMBL/GenBank/DDBJ databases">
        <authorList>
            <person name="Wang F."/>
        </authorList>
    </citation>
    <scope>NUCLEOTIDE SEQUENCE [LARGE SCALE GENOMIC DNA]</scope>
    <source>
        <strain evidence="3 4">PLHSC7-2</strain>
    </source>
</reference>
<accession>A0A418YJQ7</accession>
<keyword evidence="1 2" id="KW-0732">Signal</keyword>
<dbReference type="Proteomes" id="UP000283255">
    <property type="component" value="Unassembled WGS sequence"/>
</dbReference>
<dbReference type="PANTHER" id="PTHR36571:SF1">
    <property type="entry name" value="PROTEIN YGIW"/>
    <property type="match status" value="1"/>
</dbReference>
<organism evidence="3 4">
    <name type="scientific">Motilimonas pumila</name>
    <dbReference type="NCBI Taxonomy" id="2303987"/>
    <lineage>
        <taxon>Bacteria</taxon>
        <taxon>Pseudomonadati</taxon>
        <taxon>Pseudomonadota</taxon>
        <taxon>Gammaproteobacteria</taxon>
        <taxon>Alteromonadales</taxon>
        <taxon>Alteromonadales genera incertae sedis</taxon>
        <taxon>Motilimonas</taxon>
    </lineage>
</organism>
<comment type="caution">
    <text evidence="3">The sequence shown here is derived from an EMBL/GenBank/DDBJ whole genome shotgun (WGS) entry which is preliminary data.</text>
</comment>
<proteinExistence type="predicted"/>
<name>A0A418YJQ7_9GAMM</name>
<dbReference type="Gene3D" id="2.40.50.200">
    <property type="entry name" value="Bacterial OB-fold"/>
    <property type="match status" value="1"/>
</dbReference>
<dbReference type="InterPro" id="IPR005220">
    <property type="entry name" value="CarO-like"/>
</dbReference>
<evidence type="ECO:0000313" key="3">
    <source>
        <dbReference type="EMBL" id="RJG51208.1"/>
    </source>
</evidence>
<sequence length="119" mass="13068">MKQTAIAVILSGAALLTSASWAAFDGPSKVYPLISVTEVEAQTDDAIVKLQGYLIKELKPEHYLFKDDSGEIQVEIDAPVFNQQTVTPSDKVEILAEVDKDWNHVSLEVEKLTLLDGKP</sequence>
<dbReference type="SUPFAM" id="SSF101756">
    <property type="entry name" value="Hypothetical protein YgiW"/>
    <property type="match status" value="1"/>
</dbReference>
<protein>
    <submittedName>
        <fullName evidence="3">NirD/YgiW/YdeI family stress tolerance protein</fullName>
    </submittedName>
</protein>
<dbReference type="EMBL" id="QZCH01000001">
    <property type="protein sequence ID" value="RJG51208.1"/>
    <property type="molecule type" value="Genomic_DNA"/>
</dbReference>
<dbReference type="AlphaFoldDB" id="A0A418YJQ7"/>
<dbReference type="RefSeq" id="WP_119908756.1">
    <property type="nucleotide sequence ID" value="NZ_QZCH01000001.1"/>
</dbReference>
<evidence type="ECO:0000313" key="4">
    <source>
        <dbReference type="Proteomes" id="UP000283255"/>
    </source>
</evidence>
<dbReference type="Pfam" id="PF04076">
    <property type="entry name" value="BOF"/>
    <property type="match status" value="1"/>
</dbReference>
<keyword evidence="4" id="KW-1185">Reference proteome</keyword>
<dbReference type="PANTHER" id="PTHR36571">
    <property type="entry name" value="PROTEIN YGIW"/>
    <property type="match status" value="1"/>
</dbReference>